<gene>
    <name evidence="1" type="ORF">CCMP2556_LOCUS22292</name>
</gene>
<name>A0ABP0LT29_9DINO</name>
<accession>A0ABP0LT29</accession>
<evidence type="ECO:0008006" key="3">
    <source>
        <dbReference type="Google" id="ProtNLM"/>
    </source>
</evidence>
<dbReference type="EMBL" id="CAXAMN010013747">
    <property type="protein sequence ID" value="CAK9041644.1"/>
    <property type="molecule type" value="Genomic_DNA"/>
</dbReference>
<evidence type="ECO:0000313" key="2">
    <source>
        <dbReference type="Proteomes" id="UP001642484"/>
    </source>
</evidence>
<evidence type="ECO:0000313" key="1">
    <source>
        <dbReference type="EMBL" id="CAK9041644.1"/>
    </source>
</evidence>
<sequence length="309" mass="34234">MQVGGNGVQHFRILRVHPRGQSYSATAYLIHCRSVSSCLTTATIDKCFAMHKSNARHVLLDAASHIPQDALAASMLAGFSSSPTFAEESKPPPRGWQMKLPEGWEIYKQFGVPGGDEMRTKELLLAGDSKGTEVKVLRIPLQTTPQDPDGTAALTLIEYFQIPFPRVTRKTVVDSLSKAFARQKATYAFELEGDGEDRMKDKQKYLLYEFDLTRCEGRQVFGTNGKICQRSDTGEILDTKKYHHLTINTVTPEPTQTAREAFSEVLWIVDISAPADNWGNLTKQVATMTKTFAVGTVEQLNAGRNTSSS</sequence>
<reference evidence="1 2" key="1">
    <citation type="submission" date="2024-02" db="EMBL/GenBank/DDBJ databases">
        <authorList>
            <person name="Chen Y."/>
            <person name="Shah S."/>
            <person name="Dougan E. K."/>
            <person name="Thang M."/>
            <person name="Chan C."/>
        </authorList>
    </citation>
    <scope>NUCLEOTIDE SEQUENCE [LARGE SCALE GENOMIC DNA]</scope>
</reference>
<comment type="caution">
    <text evidence="1">The sequence shown here is derived from an EMBL/GenBank/DDBJ whole genome shotgun (WGS) entry which is preliminary data.</text>
</comment>
<organism evidence="1 2">
    <name type="scientific">Durusdinium trenchii</name>
    <dbReference type="NCBI Taxonomy" id="1381693"/>
    <lineage>
        <taxon>Eukaryota</taxon>
        <taxon>Sar</taxon>
        <taxon>Alveolata</taxon>
        <taxon>Dinophyceae</taxon>
        <taxon>Suessiales</taxon>
        <taxon>Symbiodiniaceae</taxon>
        <taxon>Durusdinium</taxon>
    </lineage>
</organism>
<keyword evidence="2" id="KW-1185">Reference proteome</keyword>
<protein>
    <recommendedName>
        <fullName evidence="3">PsbP C-terminal domain-containing protein</fullName>
    </recommendedName>
</protein>
<proteinExistence type="predicted"/>
<dbReference type="Proteomes" id="UP001642484">
    <property type="component" value="Unassembled WGS sequence"/>
</dbReference>